<dbReference type="PANTHER" id="PTHR48080:SF3">
    <property type="entry name" value="ENOLASE SUPERFAMILY MEMBER DDB_G0284701"/>
    <property type="match status" value="1"/>
</dbReference>
<dbReference type="RefSeq" id="WP_379189102.1">
    <property type="nucleotide sequence ID" value="NZ_JBHSOW010000058.1"/>
</dbReference>
<organism evidence="4 5">
    <name type="scientific">Paenibacillus solisilvae</name>
    <dbReference type="NCBI Taxonomy" id="2486751"/>
    <lineage>
        <taxon>Bacteria</taxon>
        <taxon>Bacillati</taxon>
        <taxon>Bacillota</taxon>
        <taxon>Bacilli</taxon>
        <taxon>Bacillales</taxon>
        <taxon>Paenibacillaceae</taxon>
        <taxon>Paenibacillus</taxon>
    </lineage>
</organism>
<sequence length="365" mass="41065">MRIANITAIPIKVPRERPFRTTFGVSQYSQYGIVIVDTDEGIQGVGEISFIWSGNGHSMCHEIESIFKPLLVGENPFNLTRCIQILEKAYPWSRKIFAAIAALDMALHDIVGKALNTPVYNLLGGKVRDEVNLSVSIPIDEPEVMAQTALEYKDQGFKAVKVKVGIHLEKEIEAIGRIRKACGDDFIIRVDANMGWKTSKEAIQAIRKMEPYHIHSVEQPLPYDMTEETAYIRERVDVPIMIDESVWSIYDAINTVRHCADYLNVYTSESGGLYRAMQIFHIAEAARRSCFIGSMPELGVGTAANLHLAVSVPQLGEPSDVCGYLYHQDDIIMEKFEFKDGKIRPFDQPGLGIHLDMDKINKYKV</sequence>
<reference evidence="5" key="1">
    <citation type="journal article" date="2019" name="Int. J. Syst. Evol. Microbiol.">
        <title>The Global Catalogue of Microorganisms (GCM) 10K type strain sequencing project: providing services to taxonomists for standard genome sequencing and annotation.</title>
        <authorList>
            <consortium name="The Broad Institute Genomics Platform"/>
            <consortium name="The Broad Institute Genome Sequencing Center for Infectious Disease"/>
            <person name="Wu L."/>
            <person name="Ma J."/>
        </authorList>
    </citation>
    <scope>NUCLEOTIDE SEQUENCE [LARGE SCALE GENOMIC DNA]</scope>
    <source>
        <strain evidence="5">CGMCC 1.3240</strain>
    </source>
</reference>
<evidence type="ECO:0000256" key="2">
    <source>
        <dbReference type="ARBA" id="ARBA00022723"/>
    </source>
</evidence>
<evidence type="ECO:0000313" key="4">
    <source>
        <dbReference type="EMBL" id="MFC5650540.1"/>
    </source>
</evidence>
<dbReference type="InterPro" id="IPR018110">
    <property type="entry name" value="Mandel_Rmase/mucon_lact_enz_CS"/>
</dbReference>
<evidence type="ECO:0000313" key="5">
    <source>
        <dbReference type="Proteomes" id="UP001596047"/>
    </source>
</evidence>
<dbReference type="InterPro" id="IPR013341">
    <property type="entry name" value="Mandelate_racemase_N_dom"/>
</dbReference>
<keyword evidence="5" id="KW-1185">Reference proteome</keyword>
<dbReference type="InterPro" id="IPR013342">
    <property type="entry name" value="Mandelate_racemase_C"/>
</dbReference>
<dbReference type="InterPro" id="IPR029065">
    <property type="entry name" value="Enolase_C-like"/>
</dbReference>
<dbReference type="SUPFAM" id="SSF51604">
    <property type="entry name" value="Enolase C-terminal domain-like"/>
    <property type="match status" value="1"/>
</dbReference>
<dbReference type="SUPFAM" id="SSF54826">
    <property type="entry name" value="Enolase N-terminal domain-like"/>
    <property type="match status" value="1"/>
</dbReference>
<keyword evidence="2" id="KW-0479">Metal-binding</keyword>
<dbReference type="Proteomes" id="UP001596047">
    <property type="component" value="Unassembled WGS sequence"/>
</dbReference>
<evidence type="ECO:0000256" key="1">
    <source>
        <dbReference type="ARBA" id="ARBA00008031"/>
    </source>
</evidence>
<dbReference type="PROSITE" id="PS00908">
    <property type="entry name" value="MR_MLE_1"/>
    <property type="match status" value="1"/>
</dbReference>
<feature type="domain" description="Mandelate racemase/muconate lactonizing enzyme C-terminal" evidence="3">
    <location>
        <begin position="142"/>
        <end position="239"/>
    </location>
</feature>
<proteinExistence type="inferred from homology"/>
<protein>
    <submittedName>
        <fullName evidence="4">Mandelate racemase/muconate lactonizing enzyme family protein</fullName>
    </submittedName>
</protein>
<dbReference type="InterPro" id="IPR034593">
    <property type="entry name" value="DgoD-like"/>
</dbReference>
<dbReference type="SFLD" id="SFLDS00001">
    <property type="entry name" value="Enolase"/>
    <property type="match status" value="1"/>
</dbReference>
<dbReference type="InterPro" id="IPR036849">
    <property type="entry name" value="Enolase-like_C_sf"/>
</dbReference>
<dbReference type="Gene3D" id="3.30.390.10">
    <property type="entry name" value="Enolase-like, N-terminal domain"/>
    <property type="match status" value="1"/>
</dbReference>
<dbReference type="SMART" id="SM00922">
    <property type="entry name" value="MR_MLE"/>
    <property type="match status" value="1"/>
</dbReference>
<comment type="similarity">
    <text evidence="1">Belongs to the mandelate racemase/muconate lactonizing enzyme family.</text>
</comment>
<dbReference type="Pfam" id="PF02746">
    <property type="entry name" value="MR_MLE_N"/>
    <property type="match status" value="1"/>
</dbReference>
<gene>
    <name evidence="4" type="ORF">ACFPYJ_15695</name>
</gene>
<dbReference type="Pfam" id="PF13378">
    <property type="entry name" value="MR_MLE_C"/>
    <property type="match status" value="1"/>
</dbReference>
<dbReference type="PANTHER" id="PTHR48080">
    <property type="entry name" value="D-GALACTONATE DEHYDRATASE-RELATED"/>
    <property type="match status" value="1"/>
</dbReference>
<evidence type="ECO:0000259" key="3">
    <source>
        <dbReference type="SMART" id="SM00922"/>
    </source>
</evidence>
<name>A0ABW0VY28_9BACL</name>
<comment type="caution">
    <text evidence="4">The sequence shown here is derived from an EMBL/GenBank/DDBJ whole genome shotgun (WGS) entry which is preliminary data.</text>
</comment>
<dbReference type="Gene3D" id="3.20.20.120">
    <property type="entry name" value="Enolase-like C-terminal domain"/>
    <property type="match status" value="1"/>
</dbReference>
<dbReference type="InterPro" id="IPR029017">
    <property type="entry name" value="Enolase-like_N"/>
</dbReference>
<accession>A0ABW0VY28</accession>
<dbReference type="EMBL" id="JBHSOW010000058">
    <property type="protein sequence ID" value="MFC5650540.1"/>
    <property type="molecule type" value="Genomic_DNA"/>
</dbReference>
<dbReference type="SFLD" id="SFLDG00180">
    <property type="entry name" value="muconate_cycloisomerase"/>
    <property type="match status" value="1"/>
</dbReference>